<evidence type="ECO:0000256" key="1">
    <source>
        <dbReference type="SAM" id="MobiDB-lite"/>
    </source>
</evidence>
<feature type="region of interest" description="Disordered" evidence="1">
    <location>
        <begin position="77"/>
        <end position="100"/>
    </location>
</feature>
<evidence type="ECO:0000313" key="3">
    <source>
        <dbReference type="Proteomes" id="UP001239397"/>
    </source>
</evidence>
<keyword evidence="3" id="KW-1185">Reference proteome</keyword>
<dbReference type="Proteomes" id="UP001239397">
    <property type="component" value="Chromosome"/>
</dbReference>
<sequence length="100" mass="10854">MPDRPFPEPAAPQPEVAALRRERNRWLRREANLALGHDGADAAAAQQARTAHLVLTYALAVIEQRPAVIGSFADLTRQRAAGAETRGSTPARSGTEVRYP</sequence>
<dbReference type="KEGG" id="amog:QRX60_41540"/>
<dbReference type="AlphaFoldDB" id="A0A9Y2JL41"/>
<accession>A0A9Y2JL41</accession>
<organism evidence="2 3">
    <name type="scientific">Amycolatopsis mongoliensis</name>
    <dbReference type="NCBI Taxonomy" id="715475"/>
    <lineage>
        <taxon>Bacteria</taxon>
        <taxon>Bacillati</taxon>
        <taxon>Actinomycetota</taxon>
        <taxon>Actinomycetes</taxon>
        <taxon>Pseudonocardiales</taxon>
        <taxon>Pseudonocardiaceae</taxon>
        <taxon>Amycolatopsis</taxon>
    </lineage>
</organism>
<dbReference type="RefSeq" id="WP_285996944.1">
    <property type="nucleotide sequence ID" value="NZ_CP127295.1"/>
</dbReference>
<evidence type="ECO:0000313" key="2">
    <source>
        <dbReference type="EMBL" id="WIY00478.1"/>
    </source>
</evidence>
<dbReference type="EMBL" id="CP127295">
    <property type="protein sequence ID" value="WIY00478.1"/>
    <property type="molecule type" value="Genomic_DNA"/>
</dbReference>
<name>A0A9Y2JL41_9PSEU</name>
<reference evidence="2 3" key="1">
    <citation type="submission" date="2023-06" db="EMBL/GenBank/DDBJ databases">
        <authorList>
            <person name="Oyuntsetseg B."/>
            <person name="Kim S.B."/>
        </authorList>
    </citation>
    <scope>NUCLEOTIDE SEQUENCE [LARGE SCALE GENOMIC DNA]</scope>
    <source>
        <strain evidence="2 3">4-36</strain>
    </source>
</reference>
<proteinExistence type="predicted"/>
<protein>
    <submittedName>
        <fullName evidence="2">Uncharacterized protein</fullName>
    </submittedName>
</protein>
<gene>
    <name evidence="2" type="ORF">QRX60_41540</name>
</gene>